<sequence length="145" mass="15645">MEPISLAVLAALAGGAGGELGRQVWQGLSGIIRRTVRGGAEEAALDALEERPEDEARAGELERAIRERRAADAEFERALRLWEAQFRATLDADPEAAEALLAAVARHEGAEDGQGPRVHNDFRHATFNGPVQGSGTQHITYQQKP</sequence>
<reference evidence="3" key="1">
    <citation type="submission" date="2023-07" db="EMBL/GenBank/DDBJ databases">
        <title>30 novel species of actinomycetes from the DSMZ collection.</title>
        <authorList>
            <person name="Nouioui I."/>
        </authorList>
    </citation>
    <scope>NUCLEOTIDE SEQUENCE [LARGE SCALE GENOMIC DNA]</scope>
    <source>
        <strain evidence="3">DSM 44917</strain>
    </source>
</reference>
<evidence type="ECO:0000256" key="1">
    <source>
        <dbReference type="SAM" id="MobiDB-lite"/>
    </source>
</evidence>
<keyword evidence="3" id="KW-1185">Reference proteome</keyword>
<protein>
    <submittedName>
        <fullName evidence="2">Uncharacterized protein</fullName>
    </submittedName>
</protein>
<evidence type="ECO:0000313" key="2">
    <source>
        <dbReference type="EMBL" id="MDT0307380.1"/>
    </source>
</evidence>
<evidence type="ECO:0000313" key="3">
    <source>
        <dbReference type="Proteomes" id="UP001183388"/>
    </source>
</evidence>
<dbReference type="RefSeq" id="WP_311630325.1">
    <property type="nucleotide sequence ID" value="NZ_JAVREN010000011.1"/>
</dbReference>
<dbReference type="Proteomes" id="UP001183388">
    <property type="component" value="Unassembled WGS sequence"/>
</dbReference>
<feature type="region of interest" description="Disordered" evidence="1">
    <location>
        <begin position="107"/>
        <end position="145"/>
    </location>
</feature>
<name>A0ABU2L799_9ACTN</name>
<gene>
    <name evidence="2" type="ORF">RM780_10440</name>
</gene>
<dbReference type="EMBL" id="JAVREN010000011">
    <property type="protein sequence ID" value="MDT0307380.1"/>
    <property type="molecule type" value="Genomic_DNA"/>
</dbReference>
<comment type="caution">
    <text evidence="2">The sequence shown here is derived from an EMBL/GenBank/DDBJ whole genome shotgun (WGS) entry which is preliminary data.</text>
</comment>
<feature type="compositionally biased region" description="Polar residues" evidence="1">
    <location>
        <begin position="129"/>
        <end position="145"/>
    </location>
</feature>
<accession>A0ABU2L799</accession>
<proteinExistence type="predicted"/>
<organism evidence="2 3">
    <name type="scientific">Streptomyces boetiae</name>
    <dbReference type="NCBI Taxonomy" id="3075541"/>
    <lineage>
        <taxon>Bacteria</taxon>
        <taxon>Bacillati</taxon>
        <taxon>Actinomycetota</taxon>
        <taxon>Actinomycetes</taxon>
        <taxon>Kitasatosporales</taxon>
        <taxon>Streptomycetaceae</taxon>
        <taxon>Streptomyces</taxon>
    </lineage>
</organism>